<feature type="non-terminal residue" evidence="2">
    <location>
        <position position="1"/>
    </location>
</feature>
<name>A0A6G0YRB3_APHCR</name>
<protein>
    <submittedName>
        <fullName evidence="2">Uncharacterized protein</fullName>
    </submittedName>
</protein>
<evidence type="ECO:0000313" key="3">
    <source>
        <dbReference type="Proteomes" id="UP000478052"/>
    </source>
</evidence>
<dbReference type="AlphaFoldDB" id="A0A6G0YRB3"/>
<accession>A0A6G0YRB3</accession>
<evidence type="ECO:0000256" key="1">
    <source>
        <dbReference type="SAM" id="MobiDB-lite"/>
    </source>
</evidence>
<evidence type="ECO:0000313" key="2">
    <source>
        <dbReference type="EMBL" id="KAF0760297.1"/>
    </source>
</evidence>
<keyword evidence="3" id="KW-1185">Reference proteome</keyword>
<dbReference type="Proteomes" id="UP000478052">
    <property type="component" value="Unassembled WGS sequence"/>
</dbReference>
<gene>
    <name evidence="2" type="ORF">FWK35_00039015</name>
</gene>
<proteinExistence type="predicted"/>
<comment type="caution">
    <text evidence="2">The sequence shown here is derived from an EMBL/GenBank/DDBJ whole genome shotgun (WGS) entry which is preliminary data.</text>
</comment>
<sequence length="108" mass="11786">GGGGEGDRGGGKGGGDDHNRSVTPGRRRDETRAEGCERGVRGRGGPQVGRAHTRFPCAVSARVPSPPPPIYLTNTHKYTYNVPTLHPPNIIYNIVIMLCYYYYDDGER</sequence>
<feature type="region of interest" description="Disordered" evidence="1">
    <location>
        <begin position="1"/>
        <end position="51"/>
    </location>
</feature>
<reference evidence="2 3" key="1">
    <citation type="submission" date="2019-08" db="EMBL/GenBank/DDBJ databases">
        <title>Whole genome of Aphis craccivora.</title>
        <authorList>
            <person name="Voronova N.V."/>
            <person name="Shulinski R.S."/>
            <person name="Bandarenka Y.V."/>
            <person name="Zhorov D.G."/>
            <person name="Warner D."/>
        </authorList>
    </citation>
    <scope>NUCLEOTIDE SEQUENCE [LARGE SCALE GENOMIC DNA]</scope>
    <source>
        <strain evidence="2">180601</strain>
        <tissue evidence="2">Whole Body</tissue>
    </source>
</reference>
<feature type="compositionally biased region" description="Basic and acidic residues" evidence="1">
    <location>
        <begin position="1"/>
        <end position="40"/>
    </location>
</feature>
<dbReference type="EMBL" id="VUJU01002725">
    <property type="protein sequence ID" value="KAF0760297.1"/>
    <property type="molecule type" value="Genomic_DNA"/>
</dbReference>
<organism evidence="2 3">
    <name type="scientific">Aphis craccivora</name>
    <name type="common">Cowpea aphid</name>
    <dbReference type="NCBI Taxonomy" id="307492"/>
    <lineage>
        <taxon>Eukaryota</taxon>
        <taxon>Metazoa</taxon>
        <taxon>Ecdysozoa</taxon>
        <taxon>Arthropoda</taxon>
        <taxon>Hexapoda</taxon>
        <taxon>Insecta</taxon>
        <taxon>Pterygota</taxon>
        <taxon>Neoptera</taxon>
        <taxon>Paraneoptera</taxon>
        <taxon>Hemiptera</taxon>
        <taxon>Sternorrhyncha</taxon>
        <taxon>Aphidomorpha</taxon>
        <taxon>Aphidoidea</taxon>
        <taxon>Aphididae</taxon>
        <taxon>Aphidini</taxon>
        <taxon>Aphis</taxon>
        <taxon>Aphis</taxon>
    </lineage>
</organism>